<proteinExistence type="predicted"/>
<feature type="transmembrane region" description="Helical" evidence="1">
    <location>
        <begin position="252"/>
        <end position="272"/>
    </location>
</feature>
<dbReference type="EMBL" id="BAAAZC010000027">
    <property type="protein sequence ID" value="GAA3983000.1"/>
    <property type="molecule type" value="Genomic_DNA"/>
</dbReference>
<keyword evidence="1" id="KW-0812">Transmembrane</keyword>
<evidence type="ECO:0008006" key="4">
    <source>
        <dbReference type="Google" id="ProtNLM"/>
    </source>
</evidence>
<feature type="transmembrane region" description="Helical" evidence="1">
    <location>
        <begin position="229"/>
        <end position="246"/>
    </location>
</feature>
<protein>
    <recommendedName>
        <fullName evidence="4">Spore germination protein</fullName>
    </recommendedName>
</protein>
<feature type="transmembrane region" description="Helical" evidence="1">
    <location>
        <begin position="39"/>
        <end position="60"/>
    </location>
</feature>
<keyword evidence="3" id="KW-1185">Reference proteome</keyword>
<organism evidence="2 3">
    <name type="scientific">Mucilaginibacter dorajii</name>
    <dbReference type="NCBI Taxonomy" id="692994"/>
    <lineage>
        <taxon>Bacteria</taxon>
        <taxon>Pseudomonadati</taxon>
        <taxon>Bacteroidota</taxon>
        <taxon>Sphingobacteriia</taxon>
        <taxon>Sphingobacteriales</taxon>
        <taxon>Sphingobacteriaceae</taxon>
        <taxon>Mucilaginibacter</taxon>
    </lineage>
</organism>
<comment type="caution">
    <text evidence="2">The sequence shown here is derived from an EMBL/GenBank/DDBJ whole genome shotgun (WGS) entry which is preliminary data.</text>
</comment>
<reference evidence="3" key="1">
    <citation type="journal article" date="2019" name="Int. J. Syst. Evol. Microbiol.">
        <title>The Global Catalogue of Microorganisms (GCM) 10K type strain sequencing project: providing services to taxonomists for standard genome sequencing and annotation.</title>
        <authorList>
            <consortium name="The Broad Institute Genomics Platform"/>
            <consortium name="The Broad Institute Genome Sequencing Center for Infectious Disease"/>
            <person name="Wu L."/>
            <person name="Ma J."/>
        </authorList>
    </citation>
    <scope>NUCLEOTIDE SEQUENCE [LARGE SCALE GENOMIC DNA]</scope>
    <source>
        <strain evidence="3">JCM 16601</strain>
    </source>
</reference>
<evidence type="ECO:0000313" key="2">
    <source>
        <dbReference type="EMBL" id="GAA3983000.1"/>
    </source>
</evidence>
<keyword evidence="1" id="KW-0472">Membrane</keyword>
<name>A0ABP7QJ64_9SPHI</name>
<sequence>MMNKETTPIKQKLSLVYLWLVPPATMAIAFGIAPVSYKIYLPLWGLHACLMILSAYHLGLRKLWVQGSSGKQQAITALLLFTPWLLFSVFAGMGPPPRTLQGWVNTAAEQQTRYAILIAGGMLLLLGTALLKTRLQATGENLYSVLAFAALSMAMPLFMINMAFWGYYLTDAFRLFAANPAAKRPDLYVAVKSLFYVISVAEVILMYLGSFLFAAALKITGLLGKRASRWYMGCSLIAILLELIPPNWPDPFGTAGFLVAIPAIPFIMYYLMGVRLLKAA</sequence>
<feature type="transmembrane region" description="Helical" evidence="1">
    <location>
        <begin position="114"/>
        <end position="131"/>
    </location>
</feature>
<evidence type="ECO:0000313" key="3">
    <source>
        <dbReference type="Proteomes" id="UP001500742"/>
    </source>
</evidence>
<feature type="transmembrane region" description="Helical" evidence="1">
    <location>
        <begin position="194"/>
        <end position="217"/>
    </location>
</feature>
<dbReference type="RefSeq" id="WP_259090201.1">
    <property type="nucleotide sequence ID" value="NZ_BAAAZC010000027.1"/>
</dbReference>
<feature type="transmembrane region" description="Helical" evidence="1">
    <location>
        <begin position="72"/>
        <end position="94"/>
    </location>
</feature>
<feature type="transmembrane region" description="Helical" evidence="1">
    <location>
        <begin position="143"/>
        <end position="168"/>
    </location>
</feature>
<accession>A0ABP7QJ64</accession>
<keyword evidence="1" id="KW-1133">Transmembrane helix</keyword>
<gene>
    <name evidence="2" type="ORF">GCM10022210_38250</name>
</gene>
<dbReference type="Proteomes" id="UP001500742">
    <property type="component" value="Unassembled WGS sequence"/>
</dbReference>
<evidence type="ECO:0000256" key="1">
    <source>
        <dbReference type="SAM" id="Phobius"/>
    </source>
</evidence>